<organism evidence="2 4">
    <name type="scientific">Cucumis melo var. makuwa</name>
    <name type="common">Oriental melon</name>
    <dbReference type="NCBI Taxonomy" id="1194695"/>
    <lineage>
        <taxon>Eukaryota</taxon>
        <taxon>Viridiplantae</taxon>
        <taxon>Streptophyta</taxon>
        <taxon>Embryophyta</taxon>
        <taxon>Tracheophyta</taxon>
        <taxon>Spermatophyta</taxon>
        <taxon>Magnoliopsida</taxon>
        <taxon>eudicotyledons</taxon>
        <taxon>Gunneridae</taxon>
        <taxon>Pentapetalae</taxon>
        <taxon>rosids</taxon>
        <taxon>fabids</taxon>
        <taxon>Cucurbitales</taxon>
        <taxon>Cucurbitaceae</taxon>
        <taxon>Benincaseae</taxon>
        <taxon>Cucumis</taxon>
    </lineage>
</organism>
<dbReference type="OrthoDB" id="1607513at2759"/>
<dbReference type="Proteomes" id="UP000321393">
    <property type="component" value="Unassembled WGS sequence"/>
</dbReference>
<protein>
    <submittedName>
        <fullName evidence="2">Zinc finger BED domain-containing protein RICESLEEPER 1-like</fullName>
    </submittedName>
</protein>
<proteinExistence type="predicted"/>
<accession>A0A5D3DWH8</accession>
<sequence>MSKKRPLLSNGRLFDVCPVAHTMNPIAKDVTEAMQEVNKKIQGSFKYIRSSHVTQGRFNEMAHQIGITSQTILV</sequence>
<reference evidence="3 4" key="1">
    <citation type="submission" date="2019-08" db="EMBL/GenBank/DDBJ databases">
        <title>Draft genome sequences of two oriental melons (Cucumis melo L. var makuwa).</title>
        <authorList>
            <person name="Kwon S.-Y."/>
        </authorList>
    </citation>
    <scope>NUCLEOTIDE SEQUENCE [LARGE SCALE GENOMIC DNA]</scope>
    <source>
        <strain evidence="4">cv. Chang Bougi</strain>
        <strain evidence="3">cv. SW 3</strain>
        <tissue evidence="2">Leaf</tissue>
    </source>
</reference>
<comment type="caution">
    <text evidence="2">The sequence shown here is derived from an EMBL/GenBank/DDBJ whole genome shotgun (WGS) entry which is preliminary data.</text>
</comment>
<dbReference type="EMBL" id="SSTE01000806">
    <property type="protein sequence ID" value="KAA0066716.1"/>
    <property type="molecule type" value="Genomic_DNA"/>
</dbReference>
<evidence type="ECO:0000313" key="2">
    <source>
        <dbReference type="EMBL" id="TYK27864.1"/>
    </source>
</evidence>
<name>A0A5D3DWH8_CUCMM</name>
<gene>
    <name evidence="2" type="ORF">E5676_scaffold384G00430</name>
    <name evidence="1" type="ORF">E6C27_scaffold271G00510</name>
</gene>
<dbReference type="EMBL" id="SSTD01002424">
    <property type="protein sequence ID" value="TYK27864.1"/>
    <property type="molecule type" value="Genomic_DNA"/>
</dbReference>
<evidence type="ECO:0000313" key="1">
    <source>
        <dbReference type="EMBL" id="KAA0066716.1"/>
    </source>
</evidence>
<evidence type="ECO:0000313" key="3">
    <source>
        <dbReference type="Proteomes" id="UP000321393"/>
    </source>
</evidence>
<dbReference type="AlphaFoldDB" id="A0A5D3DWH8"/>
<evidence type="ECO:0000313" key="4">
    <source>
        <dbReference type="Proteomes" id="UP000321947"/>
    </source>
</evidence>
<dbReference type="Proteomes" id="UP000321947">
    <property type="component" value="Unassembled WGS sequence"/>
</dbReference>